<reference evidence="3" key="1">
    <citation type="submission" date="2020-12" db="EMBL/GenBank/DDBJ databases">
        <title>WGS assembly of Carya illinoinensis cv. Pawnee.</title>
        <authorList>
            <person name="Platts A."/>
            <person name="Shu S."/>
            <person name="Wright S."/>
            <person name="Barry K."/>
            <person name="Edger P."/>
            <person name="Pires J.C."/>
            <person name="Schmutz J."/>
        </authorList>
    </citation>
    <scope>NUCLEOTIDE SEQUENCE</scope>
    <source>
        <tissue evidence="3">Leaf</tissue>
    </source>
</reference>
<comment type="caution">
    <text evidence="3">The sequence shown here is derived from an EMBL/GenBank/DDBJ whole genome shotgun (WGS) entry which is preliminary data.</text>
</comment>
<evidence type="ECO:0000256" key="2">
    <source>
        <dbReference type="SAM" id="MobiDB-lite"/>
    </source>
</evidence>
<keyword evidence="4" id="KW-1185">Reference proteome</keyword>
<gene>
    <name evidence="3" type="ORF">CIPAW_10G109300</name>
</gene>
<name>A0A8T1PBN7_CARIL</name>
<dbReference type="Proteomes" id="UP000811609">
    <property type="component" value="Chromosome 10"/>
</dbReference>
<protein>
    <recommendedName>
        <fullName evidence="5">WPP domain-associated protein</fullName>
    </recommendedName>
</protein>
<dbReference type="AlphaFoldDB" id="A0A8T1PBN7"/>
<evidence type="ECO:0000256" key="1">
    <source>
        <dbReference type="SAM" id="Coils"/>
    </source>
</evidence>
<evidence type="ECO:0000313" key="3">
    <source>
        <dbReference type="EMBL" id="KAG6639558.1"/>
    </source>
</evidence>
<organism evidence="3 4">
    <name type="scientific">Carya illinoinensis</name>
    <name type="common">Pecan</name>
    <dbReference type="NCBI Taxonomy" id="32201"/>
    <lineage>
        <taxon>Eukaryota</taxon>
        <taxon>Viridiplantae</taxon>
        <taxon>Streptophyta</taxon>
        <taxon>Embryophyta</taxon>
        <taxon>Tracheophyta</taxon>
        <taxon>Spermatophyta</taxon>
        <taxon>Magnoliopsida</taxon>
        <taxon>eudicotyledons</taxon>
        <taxon>Gunneridae</taxon>
        <taxon>Pentapetalae</taxon>
        <taxon>rosids</taxon>
        <taxon>fabids</taxon>
        <taxon>Fagales</taxon>
        <taxon>Juglandaceae</taxon>
        <taxon>Carya</taxon>
    </lineage>
</organism>
<feature type="coiled-coil region" evidence="1">
    <location>
        <begin position="627"/>
        <end position="717"/>
    </location>
</feature>
<accession>A0A8T1PBN7</accession>
<feature type="region of interest" description="Disordered" evidence="2">
    <location>
        <begin position="1"/>
        <end position="21"/>
    </location>
</feature>
<feature type="coiled-coil region" evidence="1">
    <location>
        <begin position="452"/>
        <end position="486"/>
    </location>
</feature>
<dbReference type="InterPro" id="IPR037490">
    <property type="entry name" value="WAP"/>
</dbReference>
<dbReference type="PANTHER" id="PTHR33883">
    <property type="entry name" value="WPP DOMAIN-ASSOCIATED PROTEIN"/>
    <property type="match status" value="1"/>
</dbReference>
<dbReference type="EMBL" id="CM031818">
    <property type="protein sequence ID" value="KAG6639559.1"/>
    <property type="molecule type" value="Genomic_DNA"/>
</dbReference>
<dbReference type="PANTHER" id="PTHR33883:SF10">
    <property type="entry name" value="WPP DOMAIN-ASSOCIATED PROTEIN"/>
    <property type="match status" value="1"/>
</dbReference>
<proteinExistence type="predicted"/>
<sequence>MEISRVMDAGDAESCDGPVQLGDNFRESEKLGDDLLEDLESYLQDINDRLTISRMVSDSVTRGMVTAVKQEADQKIAQKEVEVAQLKDILRLHHMCVNEDESLGSPLTCHEVKDSCHCRMSYNFKDTFVENETMRESLVSLINDAKDQFNMLKKEIDRTRGFSSIRRIGSGSELLGLSGILQDKVSERLTDVDIIFESLQATLDNVCKQAEGMLQLSNVSLYAWKQEQQFQSEIEDMVIKSCIESLQVKFEERLWDQNAQLFGNESLSWLEKFRDISSLRHELDAISKSLNVNEIGLTSLGSLEIGEEWSNDKRSDHFHRKVLSNHVSSSTLIWEGNRKHEDSNANIPENSDPAQLKQMSQVELIAEMTNMRRNHESKVEEMTEENFRLKRELLRLRERGSSLPLKKDKEFDMLKKKISHFISRLDDILMENETLYAFSENAENICSLKDRLESLVLQNHQLRDLLSDKKKEVSCLSSQVSDAEDKIPKHHLIEANLLCAIEDAHFKNSVSEDVYKCVLRELMCQVKFITEESDLQGNTLQEIYKIIFKEAIHGAKITSKYEFADLDMECIIMLELRGIIFTEALKDAREIVNNLNVKYTNEHKTRVSLEMEALEKAKALELEIMDKKRLKLEISSLTTVVEEKEKLVQETTVAVVKEKDRFELASQELENLRDQAHRQQILFLERSEESNVIKGNLAEALKQIVQYKAEMWELNLNLELATVDLRRVDDERRMLHAITQEKQKALSLVQVKEMEYQMQMESIIALVEGLSKAVVGFECRATENISNISLRLENLISAYHFLIPKADILQRTGLLYKQRLERKCSDLEKAEAEVDLLGDEVDALLSLLENIYIALDHYSPILKHYPGIIEILKLVKRKLGGESTKPV</sequence>
<feature type="coiled-coil region" evidence="1">
    <location>
        <begin position="820"/>
        <end position="847"/>
    </location>
</feature>
<keyword evidence="1" id="KW-0175">Coiled coil</keyword>
<evidence type="ECO:0008006" key="5">
    <source>
        <dbReference type="Google" id="ProtNLM"/>
    </source>
</evidence>
<feature type="coiled-coil region" evidence="1">
    <location>
        <begin position="365"/>
        <end position="399"/>
    </location>
</feature>
<evidence type="ECO:0000313" key="4">
    <source>
        <dbReference type="Proteomes" id="UP000811609"/>
    </source>
</evidence>
<dbReference type="EMBL" id="CM031818">
    <property type="protein sequence ID" value="KAG6639558.1"/>
    <property type="molecule type" value="Genomic_DNA"/>
</dbReference>